<dbReference type="Gene3D" id="1.10.472.80">
    <property type="entry name" value="Ypt/Rab-GAP domain of gyp1p, domain 3"/>
    <property type="match status" value="1"/>
</dbReference>
<dbReference type="SUPFAM" id="SSF47923">
    <property type="entry name" value="Ypt/Rab-GAP domain of gyp1p"/>
    <property type="match status" value="2"/>
</dbReference>
<dbReference type="SMART" id="SM00164">
    <property type="entry name" value="TBC"/>
    <property type="match status" value="1"/>
</dbReference>
<dbReference type="PANTHER" id="PTHR47219">
    <property type="entry name" value="RAB GTPASE-ACTIVATING PROTEIN 1-LIKE"/>
    <property type="match status" value="1"/>
</dbReference>
<dbReference type="EMBL" id="HBHK01010099">
    <property type="protein sequence ID" value="CAD9678837.1"/>
    <property type="molecule type" value="Transcribed_RNA"/>
</dbReference>
<dbReference type="Pfam" id="PF00566">
    <property type="entry name" value="RabGAP-TBC"/>
    <property type="match status" value="1"/>
</dbReference>
<accession>A0A7S2RRT3</accession>
<feature type="domain" description="Rab-GAP TBC" evidence="2">
    <location>
        <begin position="159"/>
        <end position="402"/>
    </location>
</feature>
<reference evidence="4" key="1">
    <citation type="submission" date="2021-01" db="EMBL/GenBank/DDBJ databases">
        <authorList>
            <person name="Corre E."/>
            <person name="Pelletier E."/>
            <person name="Niang G."/>
            <person name="Scheremetjew M."/>
            <person name="Finn R."/>
            <person name="Kale V."/>
            <person name="Holt S."/>
            <person name="Cochrane G."/>
            <person name="Meng A."/>
            <person name="Brown T."/>
            <person name="Cohen L."/>
        </authorList>
    </citation>
    <scope>NUCLEOTIDE SEQUENCE</scope>
    <source>
        <strain evidence="4">NY070348D</strain>
    </source>
</reference>
<dbReference type="InterPro" id="IPR050302">
    <property type="entry name" value="Rab_GAP_TBC_domain"/>
</dbReference>
<dbReference type="InterPro" id="IPR000195">
    <property type="entry name" value="Rab-GAP-TBC_dom"/>
</dbReference>
<feature type="region of interest" description="Disordered" evidence="1">
    <location>
        <begin position="201"/>
        <end position="221"/>
    </location>
</feature>
<evidence type="ECO:0000313" key="3">
    <source>
        <dbReference type="EMBL" id="CAD9678833.1"/>
    </source>
</evidence>
<organism evidence="4">
    <name type="scientific">Mucochytrium quahogii</name>
    <dbReference type="NCBI Taxonomy" id="96639"/>
    <lineage>
        <taxon>Eukaryota</taxon>
        <taxon>Sar</taxon>
        <taxon>Stramenopiles</taxon>
        <taxon>Bigyra</taxon>
        <taxon>Labyrinthulomycetes</taxon>
        <taxon>Thraustochytrida</taxon>
        <taxon>Thraustochytriidae</taxon>
        <taxon>Mucochytrium</taxon>
    </lineage>
</organism>
<dbReference type="AlphaFoldDB" id="A0A7S2RRT3"/>
<dbReference type="InterPro" id="IPR035969">
    <property type="entry name" value="Rab-GAP_TBC_sf"/>
</dbReference>
<protein>
    <recommendedName>
        <fullName evidence="2">Rab-GAP TBC domain-containing protein</fullName>
    </recommendedName>
</protein>
<gene>
    <name evidence="3" type="ORF">QSP1433_LOCUS6326</name>
    <name evidence="4" type="ORF">QSP1433_LOCUS6327</name>
    <name evidence="5" type="ORF">QSP1433_LOCUS6328</name>
    <name evidence="6" type="ORF">QSP1433_LOCUS6329</name>
</gene>
<feature type="compositionally biased region" description="Acidic residues" evidence="1">
    <location>
        <begin position="209"/>
        <end position="221"/>
    </location>
</feature>
<name>A0A7S2RRT3_9STRA</name>
<dbReference type="EMBL" id="HBHK01010100">
    <property type="protein sequence ID" value="CAD9678839.1"/>
    <property type="molecule type" value="Transcribed_RNA"/>
</dbReference>
<dbReference type="EMBL" id="HBHK01010098">
    <property type="protein sequence ID" value="CAD9678835.1"/>
    <property type="molecule type" value="Transcribed_RNA"/>
</dbReference>
<dbReference type="EMBL" id="HBHK01010097">
    <property type="protein sequence ID" value="CAD9678833.1"/>
    <property type="molecule type" value="Transcribed_RNA"/>
</dbReference>
<evidence type="ECO:0000256" key="1">
    <source>
        <dbReference type="SAM" id="MobiDB-lite"/>
    </source>
</evidence>
<dbReference type="GO" id="GO:0005096">
    <property type="term" value="F:GTPase activator activity"/>
    <property type="evidence" value="ECO:0007669"/>
    <property type="project" value="TreeGrafter"/>
</dbReference>
<evidence type="ECO:0000313" key="6">
    <source>
        <dbReference type="EMBL" id="CAD9678839.1"/>
    </source>
</evidence>
<dbReference type="Gene3D" id="1.10.8.270">
    <property type="entry name" value="putative rabgap domain of human tbc1 domain family member 14 like domains"/>
    <property type="match status" value="1"/>
</dbReference>
<sequence length="491" mass="55927">MVKDKGLHKRSLTEGAATKNLLCSDPGSEDGYVFLEFIQEETDQATKKKSTEKNEDGVFSYMMGLMNKKDLSDSEDSESVSTVSEDSPRKRSTSLFPSFYFPSPFGSLTTSNPKSPKSPGGSLSPRSFFFSFGSSVPNLIDRQVPPSRSECNRVHNSYFESFDARGEVWEGYMNSFMEKYRSSGEMDDVLVQKPSTMEVHTCKSPVSPFDEDEEKKDSGSDLDFESVTTVTTHTSGSKPPALQGLHRTRTITEIDRDLPRTYPTLTYFQDFATRDSIRSVLTRCAKTYPEIGYVQGMNYIVAQLYLHSKQDMERTWQLLSNLIEHPGYNFYGVFSPGLPILQSCVSLLGDFLKTFKPVLFAHLKNLGMEHMHFTYHWFVTLFAYTMPFETLVQVWDNFFRTGWEAIFRISIVLICSLEEELLQSNFETAMQVLRAAPIFPPENLISESYKLKFSKRQLGAIIKAIRRPCFYKPVPKLKLRNKTAPESVQTV</sequence>
<dbReference type="GO" id="GO:0031267">
    <property type="term" value="F:small GTPase binding"/>
    <property type="evidence" value="ECO:0007669"/>
    <property type="project" value="TreeGrafter"/>
</dbReference>
<dbReference type="PROSITE" id="PS50086">
    <property type="entry name" value="TBC_RABGAP"/>
    <property type="match status" value="1"/>
</dbReference>
<feature type="region of interest" description="Disordered" evidence="1">
    <location>
        <begin position="70"/>
        <end position="91"/>
    </location>
</feature>
<proteinExistence type="predicted"/>
<evidence type="ECO:0000259" key="2">
    <source>
        <dbReference type="PROSITE" id="PS50086"/>
    </source>
</evidence>
<evidence type="ECO:0000313" key="5">
    <source>
        <dbReference type="EMBL" id="CAD9678837.1"/>
    </source>
</evidence>
<evidence type="ECO:0000313" key="4">
    <source>
        <dbReference type="EMBL" id="CAD9678835.1"/>
    </source>
</evidence>
<dbReference type="PANTHER" id="PTHR47219:SF9">
    <property type="entry name" value="GTPASE ACTIVATING PROTEIN AND CENTROSOME-ASSOCIATED, ISOFORM B"/>
    <property type="match status" value="1"/>
</dbReference>